<accession>A0A6M3KCU0</accession>
<protein>
    <recommendedName>
        <fullName evidence="3">Glycosyltransferase</fullName>
    </recommendedName>
</protein>
<organism evidence="2">
    <name type="scientific">viral metagenome</name>
    <dbReference type="NCBI Taxonomy" id="1070528"/>
    <lineage>
        <taxon>unclassified sequences</taxon>
        <taxon>metagenomes</taxon>
        <taxon>organismal metagenomes</taxon>
    </lineage>
</organism>
<dbReference type="EMBL" id="MT141457">
    <property type="protein sequence ID" value="QJA61921.1"/>
    <property type="molecule type" value="Genomic_DNA"/>
</dbReference>
<dbReference type="AlphaFoldDB" id="A0A6M3KCU0"/>
<dbReference type="EMBL" id="MT142391">
    <property type="protein sequence ID" value="QJA79703.1"/>
    <property type="molecule type" value="Genomic_DNA"/>
</dbReference>
<name>A0A6M3KCU0_9ZZZZ</name>
<proteinExistence type="predicted"/>
<evidence type="ECO:0000313" key="2">
    <source>
        <dbReference type="EMBL" id="QJA79703.1"/>
    </source>
</evidence>
<evidence type="ECO:0008006" key="3">
    <source>
        <dbReference type="Google" id="ProtNLM"/>
    </source>
</evidence>
<gene>
    <name evidence="2" type="ORF">MM415A00842_0014</name>
    <name evidence="1" type="ORF">MM415B00852_0014</name>
</gene>
<sequence>MCIVILGNTNLQYSWFVLTFKQGLKLNGHKVFEIDYRTTHVNAIRNKLTEIKPQVVFTHLTFHPIKPLDEMLDMFKTLRRKYGIKFVHVLADARHEPRYNGDISSSFDLALVSQLQNLQKFSNYWKIPTYFCPYSSLTYDSMVQPVPELSFDIPVFTGNPNAHADRSKFIKSLQKIMPIKIFITQSKNDLRHKTLELSASARCILGLCTGYDIDGYIDVRPFQFLGTGAFMIIRKFKGMDDIIPDDLYIPFYSYNDPYVVKELFEEWKDKNTIPIRRSAFDFIQRYHSSKVRMENVINTIEGKQDSVKALLGEL</sequence>
<reference evidence="2" key="1">
    <citation type="submission" date="2020-03" db="EMBL/GenBank/DDBJ databases">
        <title>The deep terrestrial virosphere.</title>
        <authorList>
            <person name="Holmfeldt K."/>
            <person name="Nilsson E."/>
            <person name="Simone D."/>
            <person name="Lopez-Fernandez M."/>
            <person name="Wu X."/>
            <person name="de Brujin I."/>
            <person name="Lundin D."/>
            <person name="Andersson A."/>
            <person name="Bertilsson S."/>
            <person name="Dopson M."/>
        </authorList>
    </citation>
    <scope>NUCLEOTIDE SEQUENCE</scope>
    <source>
        <strain evidence="2">MM415A00842</strain>
        <strain evidence="1">MM415B00852</strain>
    </source>
</reference>
<evidence type="ECO:0000313" key="1">
    <source>
        <dbReference type="EMBL" id="QJA61921.1"/>
    </source>
</evidence>